<feature type="compositionally biased region" description="Polar residues" evidence="6">
    <location>
        <begin position="76"/>
        <end position="88"/>
    </location>
</feature>
<reference evidence="8" key="1">
    <citation type="submission" date="2022-08" db="UniProtKB">
        <authorList>
            <consortium name="EnsemblMetazoa"/>
        </authorList>
    </citation>
    <scope>IDENTIFICATION</scope>
    <source>
        <strain evidence="8">05x7-T-G4-1.051#20</strain>
    </source>
</reference>
<proteinExistence type="predicted"/>
<dbReference type="GO" id="GO:0000978">
    <property type="term" value="F:RNA polymerase II cis-regulatory region sequence-specific DNA binding"/>
    <property type="evidence" value="ECO:0007669"/>
    <property type="project" value="TreeGrafter"/>
</dbReference>
<dbReference type="EnsemblMetazoa" id="G30997.4">
    <property type="protein sequence ID" value="G30997.4:cds"/>
    <property type="gene ID" value="G30997"/>
</dbReference>
<dbReference type="Pfam" id="PF15951">
    <property type="entry name" value="MITF_TFEB_C_3_N"/>
    <property type="match status" value="1"/>
</dbReference>
<dbReference type="InterPro" id="IPR031867">
    <property type="entry name" value="MiT/TFE_N"/>
</dbReference>
<accession>A0A8W8M2C7</accession>
<evidence type="ECO:0000256" key="1">
    <source>
        <dbReference type="ARBA" id="ARBA00004123"/>
    </source>
</evidence>
<dbReference type="GO" id="GO:0005634">
    <property type="term" value="C:nucleus"/>
    <property type="evidence" value="ECO:0007669"/>
    <property type="project" value="UniProtKB-SubCell"/>
</dbReference>
<keyword evidence="3" id="KW-0238">DNA-binding</keyword>
<dbReference type="GO" id="GO:0000981">
    <property type="term" value="F:DNA-binding transcription factor activity, RNA polymerase II-specific"/>
    <property type="evidence" value="ECO:0007669"/>
    <property type="project" value="TreeGrafter"/>
</dbReference>
<sequence length="233" mass="25547">MQDSGIEFDIASLADADQVLNDDKNFYQLKSKTIVQSQSNNMTKLDVSKGNLRANLRLQLMRLQTEQEEKKNEQTPSYSQSYRPAHTAPQSIQIPAGSVSSSTEVPTRVLTVKTQLENPTQFHVTENQKRQIHLFLHNSGKVTTAQSMPALTTQIPGANMVPTTVSGSAPVDPDSPLSMGLSSATNSVSDFNEVDNLLNDLISLESVDPNVDQDLNLLEPSLNHMSTTVSHDK</sequence>
<evidence type="ECO:0000313" key="9">
    <source>
        <dbReference type="Proteomes" id="UP000005408"/>
    </source>
</evidence>
<evidence type="ECO:0000256" key="6">
    <source>
        <dbReference type="SAM" id="MobiDB-lite"/>
    </source>
</evidence>
<dbReference type="Proteomes" id="UP000005408">
    <property type="component" value="Unassembled WGS sequence"/>
</dbReference>
<name>A0A8W8M2C7_MAGGI</name>
<evidence type="ECO:0000256" key="2">
    <source>
        <dbReference type="ARBA" id="ARBA00023015"/>
    </source>
</evidence>
<keyword evidence="9" id="KW-1185">Reference proteome</keyword>
<comment type="subcellular location">
    <subcellularLocation>
        <location evidence="1">Nucleus</location>
    </subcellularLocation>
</comment>
<feature type="domain" description="MiT/TFE transcription factors N-terminal" evidence="7">
    <location>
        <begin position="53"/>
        <end position="188"/>
    </location>
</feature>
<evidence type="ECO:0000256" key="4">
    <source>
        <dbReference type="ARBA" id="ARBA00023163"/>
    </source>
</evidence>
<feature type="region of interest" description="Disordered" evidence="6">
    <location>
        <begin position="66"/>
        <end position="88"/>
    </location>
</feature>
<keyword evidence="2" id="KW-0805">Transcription regulation</keyword>
<dbReference type="PANTHER" id="PTHR45776:SF2">
    <property type="entry name" value="MIP04163P"/>
    <property type="match status" value="1"/>
</dbReference>
<evidence type="ECO:0000313" key="8">
    <source>
        <dbReference type="EnsemblMetazoa" id="G30997.4:cds"/>
    </source>
</evidence>
<organism evidence="8 9">
    <name type="scientific">Magallana gigas</name>
    <name type="common">Pacific oyster</name>
    <name type="synonym">Crassostrea gigas</name>
    <dbReference type="NCBI Taxonomy" id="29159"/>
    <lineage>
        <taxon>Eukaryota</taxon>
        <taxon>Metazoa</taxon>
        <taxon>Spiralia</taxon>
        <taxon>Lophotrochozoa</taxon>
        <taxon>Mollusca</taxon>
        <taxon>Bivalvia</taxon>
        <taxon>Autobranchia</taxon>
        <taxon>Pteriomorphia</taxon>
        <taxon>Ostreida</taxon>
        <taxon>Ostreoidea</taxon>
        <taxon>Ostreidae</taxon>
        <taxon>Magallana</taxon>
    </lineage>
</organism>
<keyword evidence="4" id="KW-0804">Transcription</keyword>
<evidence type="ECO:0000256" key="3">
    <source>
        <dbReference type="ARBA" id="ARBA00023125"/>
    </source>
</evidence>
<protein>
    <recommendedName>
        <fullName evidence="7">MiT/TFE transcription factors N-terminal domain-containing protein</fullName>
    </recommendedName>
</protein>
<keyword evidence="5" id="KW-0539">Nucleus</keyword>
<dbReference type="AlphaFoldDB" id="A0A8W8M2C7"/>
<evidence type="ECO:0000259" key="7">
    <source>
        <dbReference type="Pfam" id="PF15951"/>
    </source>
</evidence>
<dbReference type="PANTHER" id="PTHR45776">
    <property type="entry name" value="MIP04163P"/>
    <property type="match status" value="1"/>
</dbReference>
<evidence type="ECO:0000256" key="5">
    <source>
        <dbReference type="ARBA" id="ARBA00023242"/>
    </source>
</evidence>